<dbReference type="OrthoDB" id="623514at2"/>
<protein>
    <submittedName>
        <fullName evidence="1">WG repeat-containing protein</fullName>
    </submittedName>
</protein>
<evidence type="ECO:0000313" key="1">
    <source>
        <dbReference type="EMBL" id="RXR22169.1"/>
    </source>
</evidence>
<keyword evidence="2" id="KW-1185">Reference proteome</keyword>
<reference evidence="2" key="1">
    <citation type="submission" date="2019-01" db="EMBL/GenBank/DDBJ databases">
        <title>Cytophagaceae bacterium strain CAR-16.</title>
        <authorList>
            <person name="Chen W.-M."/>
        </authorList>
    </citation>
    <scope>NUCLEOTIDE SEQUENCE [LARGE SCALE GENOMIC DNA]</scope>
    <source>
        <strain evidence="2">WWJ-16</strain>
    </source>
</reference>
<evidence type="ECO:0000313" key="2">
    <source>
        <dbReference type="Proteomes" id="UP000289857"/>
    </source>
</evidence>
<organism evidence="1 2">
    <name type="scientific">Flavobacterium stagni</name>
    <dbReference type="NCBI Taxonomy" id="2506421"/>
    <lineage>
        <taxon>Bacteria</taxon>
        <taxon>Pseudomonadati</taxon>
        <taxon>Bacteroidota</taxon>
        <taxon>Flavobacteriia</taxon>
        <taxon>Flavobacteriales</taxon>
        <taxon>Flavobacteriaceae</taxon>
        <taxon>Flavobacterium</taxon>
    </lineage>
</organism>
<dbReference type="AlphaFoldDB" id="A0A4Q1K7M0"/>
<dbReference type="RefSeq" id="WP_129461626.1">
    <property type="nucleotide sequence ID" value="NZ_SBKN01000005.1"/>
</dbReference>
<dbReference type="Proteomes" id="UP000289857">
    <property type="component" value="Unassembled WGS sequence"/>
</dbReference>
<proteinExistence type="predicted"/>
<dbReference type="EMBL" id="SBKN01000005">
    <property type="protein sequence ID" value="RXR22169.1"/>
    <property type="molecule type" value="Genomic_DNA"/>
</dbReference>
<name>A0A4Q1K7M0_9FLAO</name>
<accession>A0A4Q1K7M0</accession>
<gene>
    <name evidence="1" type="ORF">EQG61_09215</name>
</gene>
<sequence>MRYWVVGILSFLGWGLQAQDCPRITVKFSNYYKIKLDGKTIFDDISYIESFESKGNLYRILTQKGTKYKAIMNCDGELLVPFEDRIDEIVVDEIPDGLFIFLHNEDEIRILDENVKPFENAVFSKNDCKFRNPLNNSQRSKTLALEVDCNGESYYVDRYFKRVPFHTFKVLRNHTENGSFGEVLYVEVKDQSNEISYGIYSSNQEAYLVPLQKEKIDIFFEGFGCVIKNKNGKYAYLNCTNGAISLPVFDYIYPNAESTQLHYNYIPYFKVAQVKWNGKIILMDVENASPIYLPEYDMIHYTNLVVLVLNKKNQWALYSTSGESLITYEEGFEEIRWPTDNEGLIAVKKNGKWGCFDAKLKKMVLETIYDSIGIFINRKIRVVLNGQKQEIRL</sequence>
<comment type="caution">
    <text evidence="1">The sequence shown here is derived from an EMBL/GenBank/DDBJ whole genome shotgun (WGS) entry which is preliminary data.</text>
</comment>